<organism evidence="4 5">
    <name type="scientific">Parafannyhessea umbonata</name>
    <dbReference type="NCBI Taxonomy" id="604330"/>
    <lineage>
        <taxon>Bacteria</taxon>
        <taxon>Bacillati</taxon>
        <taxon>Actinomycetota</taxon>
        <taxon>Coriobacteriia</taxon>
        <taxon>Coriobacteriales</taxon>
        <taxon>Atopobiaceae</taxon>
        <taxon>Parafannyhessea</taxon>
    </lineage>
</organism>
<protein>
    <submittedName>
        <fullName evidence="4">Zinc-ribbon domain-containing protein</fullName>
    </submittedName>
</protein>
<feature type="compositionally biased region" description="Polar residues" evidence="1">
    <location>
        <begin position="39"/>
        <end position="50"/>
    </location>
</feature>
<reference evidence="5" key="1">
    <citation type="submission" date="2016-10" db="EMBL/GenBank/DDBJ databases">
        <authorList>
            <person name="Varghese N."/>
            <person name="Submissions S."/>
        </authorList>
    </citation>
    <scope>NUCLEOTIDE SEQUENCE [LARGE SCALE GENOMIC DNA]</scope>
    <source>
        <strain evidence="5">KHGC19</strain>
    </source>
</reference>
<evidence type="ECO:0000256" key="1">
    <source>
        <dbReference type="SAM" id="MobiDB-lite"/>
    </source>
</evidence>
<feature type="compositionally biased region" description="Polar residues" evidence="1">
    <location>
        <begin position="188"/>
        <end position="197"/>
    </location>
</feature>
<feature type="region of interest" description="Disordered" evidence="1">
    <location>
        <begin position="187"/>
        <end position="236"/>
    </location>
</feature>
<gene>
    <name evidence="4" type="ORF">SAMN05216446_0141</name>
</gene>
<evidence type="ECO:0000259" key="3">
    <source>
        <dbReference type="Pfam" id="PF13240"/>
    </source>
</evidence>
<evidence type="ECO:0000313" key="4">
    <source>
        <dbReference type="EMBL" id="SER30200.1"/>
    </source>
</evidence>
<feature type="compositionally biased region" description="Basic and acidic residues" evidence="1">
    <location>
        <begin position="201"/>
        <end position="231"/>
    </location>
</feature>
<dbReference type="Pfam" id="PF13240">
    <property type="entry name" value="Zn_Ribbon_1"/>
    <property type="match status" value="1"/>
</dbReference>
<keyword evidence="2" id="KW-1133">Transmembrane helix</keyword>
<sequence length="347" mass="36159">MYCKKCGAQIADDSQFCPSCGTKVDAVAAADAPAAPSPVTGSETAPETSQAPADEVAPVVVPAPVSPVESDAAQPATEVAQPFSPAPEQPTEVQPTTVQPTTVQPTTVQPTTVQPTPQPAPGAPVPPVPGAPVPPAGQVNPGQVPAPGQIPLSSEPKKGNGKKIAIIVGIVAVLAILLYMAFGRPKDTYSSNGTSDPGLTKIEDSIGDDDSKSDSKSDTKTETKTDTKTDTKTPATADPIVSTWNITAIMNDGDVTETPDSMIGDSYLKFDADNTVYMYIGDEGHHGTWSVETNDESGTTYTLDFGDGYKKLYAFFNEDDTTDENLYVMIEGDSDSGLRCVNANSES</sequence>
<feature type="compositionally biased region" description="Low complexity" evidence="1">
    <location>
        <begin position="136"/>
        <end position="145"/>
    </location>
</feature>
<name>A0A1H9N2E7_9ACTN</name>
<feature type="compositionally biased region" description="Low complexity" evidence="1">
    <location>
        <begin position="51"/>
        <end position="73"/>
    </location>
</feature>
<dbReference type="AlphaFoldDB" id="A0A1H9N2E7"/>
<evidence type="ECO:0000313" key="5">
    <source>
        <dbReference type="Proteomes" id="UP000199128"/>
    </source>
</evidence>
<evidence type="ECO:0000256" key="2">
    <source>
        <dbReference type="SAM" id="Phobius"/>
    </source>
</evidence>
<keyword evidence="2" id="KW-0812">Transmembrane</keyword>
<dbReference type="Proteomes" id="UP000199128">
    <property type="component" value="Unassembled WGS sequence"/>
</dbReference>
<feature type="domain" description="Zinc-ribbon" evidence="3">
    <location>
        <begin position="2"/>
        <end position="24"/>
    </location>
</feature>
<dbReference type="InterPro" id="IPR026870">
    <property type="entry name" value="Zinc_ribbon_dom"/>
</dbReference>
<feature type="region of interest" description="Disordered" evidence="1">
    <location>
        <begin position="30"/>
        <end position="159"/>
    </location>
</feature>
<accession>A0A1H9N2E7</accession>
<dbReference type="EMBL" id="FOGP01000001">
    <property type="protein sequence ID" value="SER30200.1"/>
    <property type="molecule type" value="Genomic_DNA"/>
</dbReference>
<feature type="compositionally biased region" description="Pro residues" evidence="1">
    <location>
        <begin position="116"/>
        <end position="135"/>
    </location>
</feature>
<keyword evidence="2" id="KW-0472">Membrane</keyword>
<dbReference type="RefSeq" id="WP_091007392.1">
    <property type="nucleotide sequence ID" value="NZ_FOGP01000001.1"/>
</dbReference>
<proteinExistence type="predicted"/>
<feature type="compositionally biased region" description="Low complexity" evidence="1">
    <location>
        <begin position="89"/>
        <end position="115"/>
    </location>
</feature>
<feature type="transmembrane region" description="Helical" evidence="2">
    <location>
        <begin position="164"/>
        <end position="182"/>
    </location>
</feature>